<organism evidence="3 4">
    <name type="scientific">Actinomadura rubteroloni</name>
    <dbReference type="NCBI Taxonomy" id="1926885"/>
    <lineage>
        <taxon>Bacteria</taxon>
        <taxon>Bacillati</taxon>
        <taxon>Actinomycetota</taxon>
        <taxon>Actinomycetes</taxon>
        <taxon>Streptosporangiales</taxon>
        <taxon>Thermomonosporaceae</taxon>
        <taxon>Actinomadura</taxon>
    </lineage>
</organism>
<dbReference type="AlphaFoldDB" id="A0A2P4UNA2"/>
<feature type="domain" description="DUF4334" evidence="2">
    <location>
        <begin position="87"/>
        <end position="141"/>
    </location>
</feature>
<dbReference type="RefSeq" id="WP_103561486.1">
    <property type="nucleotide sequence ID" value="NZ_MTBP01000001.1"/>
</dbReference>
<protein>
    <recommendedName>
        <fullName evidence="5">DUF4334 domain-containing protein</fullName>
    </recommendedName>
</protein>
<evidence type="ECO:0000259" key="1">
    <source>
        <dbReference type="Pfam" id="PF14231"/>
    </source>
</evidence>
<evidence type="ECO:0000313" key="4">
    <source>
        <dbReference type="Proteomes" id="UP000242367"/>
    </source>
</evidence>
<dbReference type="Pfam" id="PF14231">
    <property type="entry name" value="GXWXG"/>
    <property type="match status" value="1"/>
</dbReference>
<dbReference type="InterPro" id="IPR025568">
    <property type="entry name" value="DUF4334"/>
</dbReference>
<dbReference type="Pfam" id="PF14232">
    <property type="entry name" value="DUF4334"/>
    <property type="match status" value="1"/>
</dbReference>
<dbReference type="Gene3D" id="2.40.128.580">
    <property type="entry name" value="GXWXG domain"/>
    <property type="match status" value="1"/>
</dbReference>
<feature type="domain" description="GXWXG" evidence="1">
    <location>
        <begin position="20"/>
        <end position="77"/>
    </location>
</feature>
<gene>
    <name evidence="3" type="ORF">BTM25_09320</name>
</gene>
<dbReference type="EMBL" id="MTBP01000001">
    <property type="protein sequence ID" value="POM26531.1"/>
    <property type="molecule type" value="Genomic_DNA"/>
</dbReference>
<sequence>MTALELIAAGEPDLDAVAAAFDACGAVAPGALRGTWRGGLFSSGGGLAARLDKLNWYGKRFHDDEDVDPLLCRSADGGLYSYDGMGLARLREVTFRGVPSAAMIYDTQPIIDHFRRVTDDVVLGAMDAKGQPRILYFHLTRVE</sequence>
<keyword evidence="4" id="KW-1185">Reference proteome</keyword>
<comment type="caution">
    <text evidence="3">The sequence shown here is derived from an EMBL/GenBank/DDBJ whole genome shotgun (WGS) entry which is preliminary data.</text>
</comment>
<proteinExistence type="predicted"/>
<dbReference type="InterPro" id="IPR025951">
    <property type="entry name" value="GXWXG_dom"/>
</dbReference>
<dbReference type="Proteomes" id="UP000242367">
    <property type="component" value="Unassembled WGS sequence"/>
</dbReference>
<reference evidence="3 4" key="1">
    <citation type="journal article" date="2017" name="Chemistry">
        <title>Isolation, Biosynthesis and Chemical Modifications of Rubterolones A-F: Rare Tropolone Alkaloids from Actinomadura sp. 5-2.</title>
        <authorList>
            <person name="Guo H."/>
            <person name="Benndorf R."/>
            <person name="Leichnitz D."/>
            <person name="Klassen J.L."/>
            <person name="Vollmers J."/>
            <person name="Gorls H."/>
            <person name="Steinacker M."/>
            <person name="Weigel C."/>
            <person name="Dahse H.M."/>
            <person name="Kaster A.K."/>
            <person name="de Beer Z.W."/>
            <person name="Poulsen M."/>
            <person name="Beemelmanns C."/>
        </authorList>
    </citation>
    <scope>NUCLEOTIDE SEQUENCE [LARGE SCALE GENOMIC DNA]</scope>
    <source>
        <strain evidence="3 4">5-2</strain>
    </source>
</reference>
<evidence type="ECO:0000313" key="3">
    <source>
        <dbReference type="EMBL" id="POM26531.1"/>
    </source>
</evidence>
<evidence type="ECO:0000259" key="2">
    <source>
        <dbReference type="Pfam" id="PF14232"/>
    </source>
</evidence>
<accession>A0A2P4UNA2</accession>
<name>A0A2P4UNA2_9ACTN</name>
<evidence type="ECO:0008006" key="5">
    <source>
        <dbReference type="Google" id="ProtNLM"/>
    </source>
</evidence>